<keyword evidence="2" id="KW-0456">Lyase</keyword>
<dbReference type="PANTHER" id="PTHR43351:SF2">
    <property type="entry name" value="L(+)-TARTRATE DEHYDRATASE SUBUNIT BETA-RELATED"/>
    <property type="match status" value="1"/>
</dbReference>
<gene>
    <name evidence="4" type="primary">fumB</name>
    <name evidence="4" type="ORF">GCM10011385_37210</name>
</gene>
<dbReference type="EMBL" id="BMIF01000016">
    <property type="protein sequence ID" value="GGA79576.1"/>
    <property type="molecule type" value="Genomic_DNA"/>
</dbReference>
<dbReference type="InterPro" id="IPR036660">
    <property type="entry name" value="Fe-S_hydroAse_TtdB_cat_sf"/>
</dbReference>
<sequence>MSERVLDLPITPEVARSLQLGDMVYLRGEAVVTAGFPTHQRLAACIDNGEPPPVEFAGKAFLHLGVMSEERDGALQALYVNPTTSTRFNAFMPKIISQLGLTVAAGKGGLDEASVATMRAEGCVYLSMLGGGAPLLTDGIAEVVEAGWPDLIAQFRLTRLRLDMFGPLKVAIDAHGNSRYAELTESARAKLPEIMEMLARRRNEQA</sequence>
<feature type="domain" description="Fe-S hydro-lyase tartrate dehydratase beta-type catalytic" evidence="3">
    <location>
        <begin position="6"/>
        <end position="182"/>
    </location>
</feature>
<dbReference type="Pfam" id="PF05683">
    <property type="entry name" value="Fumerase_C"/>
    <property type="match status" value="1"/>
</dbReference>
<evidence type="ECO:0000259" key="3">
    <source>
        <dbReference type="Pfam" id="PF05683"/>
    </source>
</evidence>
<keyword evidence="5" id="KW-1185">Reference proteome</keyword>
<accession>A0A916S0Y5</accession>
<comment type="similarity">
    <text evidence="1">Belongs to the class-I fumarase family.</text>
</comment>
<dbReference type="SUPFAM" id="SSF117457">
    <property type="entry name" value="FumA C-terminal domain-like"/>
    <property type="match status" value="1"/>
</dbReference>
<dbReference type="GO" id="GO:0016836">
    <property type="term" value="F:hydro-lyase activity"/>
    <property type="evidence" value="ECO:0007669"/>
    <property type="project" value="InterPro"/>
</dbReference>
<dbReference type="Gene3D" id="3.20.130.10">
    <property type="entry name" value="Fe-S hydro-lyase, tartrate dehydratase beta-type, catalytic domain"/>
    <property type="match status" value="1"/>
</dbReference>
<evidence type="ECO:0000313" key="4">
    <source>
        <dbReference type="EMBL" id="GGA79576.1"/>
    </source>
</evidence>
<dbReference type="AlphaFoldDB" id="A0A916S0Y5"/>
<dbReference type="Proteomes" id="UP000636264">
    <property type="component" value="Unassembled WGS sequence"/>
</dbReference>
<dbReference type="InterPro" id="IPR004647">
    <property type="entry name" value="Fe-S_hydro-lyase_TtdB-typ_cat"/>
</dbReference>
<name>A0A916S0Y5_9HYPH</name>
<dbReference type="PANTHER" id="PTHR43351">
    <property type="entry name" value="L(+)-TARTRATE DEHYDRATASE SUBUNIT BETA"/>
    <property type="match status" value="1"/>
</dbReference>
<reference evidence="4" key="2">
    <citation type="submission" date="2020-09" db="EMBL/GenBank/DDBJ databases">
        <authorList>
            <person name="Sun Q."/>
            <person name="Zhou Y."/>
        </authorList>
    </citation>
    <scope>NUCLEOTIDE SEQUENCE</scope>
    <source>
        <strain evidence="4">CGMCC 1.15320</strain>
    </source>
</reference>
<dbReference type="RefSeq" id="WP_188722620.1">
    <property type="nucleotide sequence ID" value="NZ_BMIF01000016.1"/>
</dbReference>
<protein>
    <submittedName>
        <fullName evidence="4">Fumarate hydratase subunit beta</fullName>
    </submittedName>
</protein>
<organism evidence="4 5">
    <name type="scientific">Nitratireductor aestuarii</name>
    <dbReference type="NCBI Taxonomy" id="1735103"/>
    <lineage>
        <taxon>Bacteria</taxon>
        <taxon>Pseudomonadati</taxon>
        <taxon>Pseudomonadota</taxon>
        <taxon>Alphaproteobacteria</taxon>
        <taxon>Hyphomicrobiales</taxon>
        <taxon>Phyllobacteriaceae</taxon>
        <taxon>Nitratireductor</taxon>
    </lineage>
</organism>
<evidence type="ECO:0000256" key="1">
    <source>
        <dbReference type="ARBA" id="ARBA00008876"/>
    </source>
</evidence>
<comment type="caution">
    <text evidence="4">The sequence shown here is derived from an EMBL/GenBank/DDBJ whole genome shotgun (WGS) entry which is preliminary data.</text>
</comment>
<evidence type="ECO:0000256" key="2">
    <source>
        <dbReference type="ARBA" id="ARBA00023239"/>
    </source>
</evidence>
<proteinExistence type="inferred from homology"/>
<evidence type="ECO:0000313" key="5">
    <source>
        <dbReference type="Proteomes" id="UP000636264"/>
    </source>
</evidence>
<reference evidence="4" key="1">
    <citation type="journal article" date="2014" name="Int. J. Syst. Evol. Microbiol.">
        <title>Complete genome sequence of Corynebacterium casei LMG S-19264T (=DSM 44701T), isolated from a smear-ripened cheese.</title>
        <authorList>
            <consortium name="US DOE Joint Genome Institute (JGI-PGF)"/>
            <person name="Walter F."/>
            <person name="Albersmeier A."/>
            <person name="Kalinowski J."/>
            <person name="Ruckert C."/>
        </authorList>
    </citation>
    <scope>NUCLEOTIDE SEQUENCE</scope>
    <source>
        <strain evidence="4">CGMCC 1.15320</strain>
    </source>
</reference>